<feature type="region of interest" description="Disordered" evidence="12">
    <location>
        <begin position="107"/>
        <end position="143"/>
    </location>
</feature>
<keyword evidence="7 11" id="KW-0156">Chromatin regulator</keyword>
<comment type="miscellaneous">
    <text evidence="11">In contrast to other lysine histone methyltransferases, it does not contain a SET domain, suggesting the existence of another mechanism for methylation of lysine residues of histones.</text>
</comment>
<comment type="similarity">
    <text evidence="11">Belongs to the class I-like SAM-binding methyltransferase superfamily. DOT1 family.</text>
</comment>
<evidence type="ECO:0000313" key="15">
    <source>
        <dbReference type="Proteomes" id="UP001648503"/>
    </source>
</evidence>
<feature type="compositionally biased region" description="Polar residues" evidence="12">
    <location>
        <begin position="111"/>
        <end position="137"/>
    </location>
</feature>
<dbReference type="EC" id="2.1.1.360" evidence="2 11"/>
<feature type="compositionally biased region" description="Polar residues" evidence="12">
    <location>
        <begin position="278"/>
        <end position="291"/>
    </location>
</feature>
<feature type="region of interest" description="Disordered" evidence="12">
    <location>
        <begin position="1"/>
        <end position="22"/>
    </location>
</feature>
<evidence type="ECO:0000256" key="8">
    <source>
        <dbReference type="ARBA" id="ARBA00023242"/>
    </source>
</evidence>
<feature type="domain" description="DOT1" evidence="13">
    <location>
        <begin position="390"/>
        <end position="707"/>
    </location>
</feature>
<dbReference type="SUPFAM" id="SSF53335">
    <property type="entry name" value="S-adenosyl-L-methionine-dependent methyltransferases"/>
    <property type="match status" value="1"/>
</dbReference>
<keyword evidence="6 11" id="KW-0949">S-adenosyl-L-methionine</keyword>
<name>A0ABQ8F512_9FUNG</name>
<evidence type="ECO:0000256" key="10">
    <source>
        <dbReference type="ARBA" id="ARBA00047770"/>
    </source>
</evidence>
<evidence type="ECO:0000256" key="1">
    <source>
        <dbReference type="ARBA" id="ARBA00004123"/>
    </source>
</evidence>
<dbReference type="EMBL" id="JAFCIX010000380">
    <property type="protein sequence ID" value="KAH6592358.1"/>
    <property type="molecule type" value="Genomic_DNA"/>
</dbReference>
<evidence type="ECO:0000256" key="2">
    <source>
        <dbReference type="ARBA" id="ARBA00012190"/>
    </source>
</evidence>
<dbReference type="InterPro" id="IPR025789">
    <property type="entry name" value="DOT1_dom"/>
</dbReference>
<evidence type="ECO:0000313" key="14">
    <source>
        <dbReference type="EMBL" id="KAH6592358.1"/>
    </source>
</evidence>
<evidence type="ECO:0000256" key="6">
    <source>
        <dbReference type="ARBA" id="ARBA00022691"/>
    </source>
</evidence>
<proteinExistence type="inferred from homology"/>
<evidence type="ECO:0000256" key="7">
    <source>
        <dbReference type="ARBA" id="ARBA00022853"/>
    </source>
</evidence>
<feature type="compositionally biased region" description="Low complexity" evidence="12">
    <location>
        <begin position="218"/>
        <end position="228"/>
    </location>
</feature>
<accession>A0ABQ8F512</accession>
<evidence type="ECO:0000259" key="13">
    <source>
        <dbReference type="PROSITE" id="PS51569"/>
    </source>
</evidence>
<comment type="function">
    <text evidence="11">Histone methyltransferase that specifically trimethylates histone H3 to form H3K79me3. This methylation is required for telomere silencing and for the pachytene checkpoint during the meiotic cell cycle by allowing the recruitment of RAD9 to double strand breaks. Nucleosomes are preferred as substrate compared to free histone.</text>
</comment>
<dbReference type="PANTHER" id="PTHR21451:SF0">
    <property type="entry name" value="HISTONE-LYSINE N-METHYLTRANSFERASE, H3 LYSINE-79 SPECIFIC"/>
    <property type="match status" value="1"/>
</dbReference>
<keyword evidence="4 11" id="KW-0489">Methyltransferase</keyword>
<dbReference type="Pfam" id="PF08123">
    <property type="entry name" value="DOT1"/>
    <property type="match status" value="1"/>
</dbReference>
<keyword evidence="15" id="KW-1185">Reference proteome</keyword>
<dbReference type="CDD" id="cd02440">
    <property type="entry name" value="AdoMet_MTases"/>
    <property type="match status" value="1"/>
</dbReference>
<dbReference type="InterPro" id="IPR029063">
    <property type="entry name" value="SAM-dependent_MTases_sf"/>
</dbReference>
<comment type="catalytic activity">
    <reaction evidence="10 11">
        <text>L-lysyl(79)-[histone H3] + 3 S-adenosyl-L-methionine = N(6),N(6),N(6)-trimethyl-L-lysyl(79)-[histone H3] + 3 S-adenosyl-L-homocysteine + 3 H(+)</text>
        <dbReference type="Rhea" id="RHEA:60328"/>
        <dbReference type="Rhea" id="RHEA-COMP:15549"/>
        <dbReference type="Rhea" id="RHEA-COMP:15552"/>
        <dbReference type="ChEBI" id="CHEBI:15378"/>
        <dbReference type="ChEBI" id="CHEBI:29969"/>
        <dbReference type="ChEBI" id="CHEBI:57856"/>
        <dbReference type="ChEBI" id="CHEBI:59789"/>
        <dbReference type="ChEBI" id="CHEBI:61961"/>
        <dbReference type="EC" id="2.1.1.360"/>
    </reaction>
</comment>
<dbReference type="Gene3D" id="1.10.260.170">
    <property type="match status" value="1"/>
</dbReference>
<dbReference type="PROSITE" id="PS51569">
    <property type="entry name" value="DOT1"/>
    <property type="match status" value="1"/>
</dbReference>
<evidence type="ECO:0000256" key="3">
    <source>
        <dbReference type="ARBA" id="ARBA00020987"/>
    </source>
</evidence>
<evidence type="ECO:0000256" key="12">
    <source>
        <dbReference type="SAM" id="MobiDB-lite"/>
    </source>
</evidence>
<dbReference type="PANTHER" id="PTHR21451">
    <property type="entry name" value="HISTONE H3 METHYLTRANSFERASE"/>
    <property type="match status" value="1"/>
</dbReference>
<gene>
    <name evidence="14" type="ORF">BASA50_008142</name>
</gene>
<organism evidence="14 15">
    <name type="scientific">Batrachochytrium salamandrivorans</name>
    <dbReference type="NCBI Taxonomy" id="1357716"/>
    <lineage>
        <taxon>Eukaryota</taxon>
        <taxon>Fungi</taxon>
        <taxon>Fungi incertae sedis</taxon>
        <taxon>Chytridiomycota</taxon>
        <taxon>Chytridiomycota incertae sedis</taxon>
        <taxon>Chytridiomycetes</taxon>
        <taxon>Rhizophydiales</taxon>
        <taxon>Rhizophydiales incertae sedis</taxon>
        <taxon>Batrachochytrium</taxon>
    </lineage>
</organism>
<comment type="subcellular location">
    <subcellularLocation>
        <location evidence="1 11">Nucleus</location>
    </subcellularLocation>
</comment>
<protein>
    <recommendedName>
        <fullName evidence="3 11">Histone-lysine N-methyltransferase, H3 lysine-79 specific</fullName>
        <ecNumber evidence="2 11">2.1.1.360</ecNumber>
    </recommendedName>
    <alternativeName>
        <fullName evidence="9 11">Histone H3-K79 methyltransferase</fullName>
    </alternativeName>
</protein>
<dbReference type="Proteomes" id="UP001648503">
    <property type="component" value="Unassembled WGS sequence"/>
</dbReference>
<keyword evidence="8 11" id="KW-0539">Nucleus</keyword>
<feature type="compositionally biased region" description="Polar residues" evidence="12">
    <location>
        <begin position="259"/>
        <end position="271"/>
    </location>
</feature>
<feature type="region of interest" description="Disordered" evidence="12">
    <location>
        <begin position="83"/>
        <end position="102"/>
    </location>
</feature>
<evidence type="ECO:0000256" key="5">
    <source>
        <dbReference type="ARBA" id="ARBA00022679"/>
    </source>
</evidence>
<evidence type="ECO:0000256" key="9">
    <source>
        <dbReference type="ARBA" id="ARBA00029821"/>
    </source>
</evidence>
<dbReference type="Gene3D" id="3.40.50.150">
    <property type="entry name" value="Vaccinia Virus protein VP39"/>
    <property type="match status" value="1"/>
</dbReference>
<feature type="region of interest" description="Disordered" evidence="12">
    <location>
        <begin position="162"/>
        <end position="183"/>
    </location>
</feature>
<sequence length="707" mass="78175">MSSSNLNKDHHHSPPLQKQPLLQLAPTRRFVYLPVNTHSATPWLAASPSTSATTRCLLKQESRSINRHHNQPKLLDSHCSLNTTSLPLSPPPNSHDHHSASDLFAPKRSRPVTTHSPGSSVSPAKTLKTTSNTTPKSDYTADPLSCASTTYNLNGYTDTAHNTPIPIKPNADPNQSQVSTSVTTTVTVSPNLTIVPKSTPTQANTLQKDVHHNATASSLLKGSAPSSSEMPLVNSNRKKDSALSRSPIDTQKKIKDPFSNRTSSNSISHTNGFKPVKVNTSPADMSSQNSKDGVFKARKHDLEPNNIIKDSNGHDLNSSAMEVRKKKKTRARKDRRYLSKQALLPAIESIHVIKHNTRCYSSLFGSPIGAGETMQTVTLEYPGESAREMFPLVTPSRTSEIEYNPINDIYVTTQMIGQHCISKEYAKEIGDPRSGIIRSVIKACHRRDPIALQSAVSDFNAVVVRLKGQGVFEQDEIRGPPASCELITHILEQAYARSVAPLAHLLNNYEGFSNNVYGEIKHSFVRDIIKHADIQPHHTFLDMGSGIGNVIIQVAAECLCESYGIEIMDIPSDLAQKQKAEFLSRMRYYAKPCGRIVIKQGDFLEDPEIHEIISKADVIFVNNYAFDAALNHGIIAKFLDLKESAKVVSLRSFVPVDRRPSLRRSNAIESIFSVKEYHFARDSVSWMVEGGKFFVHTVDRSQLADFE</sequence>
<dbReference type="InterPro" id="IPR030445">
    <property type="entry name" value="H3-K79_meTrfase"/>
</dbReference>
<comment type="caution">
    <text evidence="14">The sequence shown here is derived from an EMBL/GenBank/DDBJ whole genome shotgun (WGS) entry which is preliminary data.</text>
</comment>
<keyword evidence="5 11" id="KW-0808">Transferase</keyword>
<evidence type="ECO:0000256" key="4">
    <source>
        <dbReference type="ARBA" id="ARBA00022603"/>
    </source>
</evidence>
<reference evidence="14 15" key="1">
    <citation type="submission" date="2021-02" db="EMBL/GenBank/DDBJ databases">
        <title>Variation within the Batrachochytrium salamandrivorans European outbreak.</title>
        <authorList>
            <person name="Kelly M."/>
            <person name="Pasmans F."/>
            <person name="Shea T.P."/>
            <person name="Munoz J.F."/>
            <person name="Carranza S."/>
            <person name="Cuomo C.A."/>
            <person name="Martel A."/>
        </authorList>
    </citation>
    <scope>NUCLEOTIDE SEQUENCE [LARGE SCALE GENOMIC DNA]</scope>
    <source>
        <strain evidence="14 15">AMFP18/2</strain>
    </source>
</reference>
<feature type="region of interest" description="Disordered" evidence="12">
    <location>
        <begin position="218"/>
        <end position="291"/>
    </location>
</feature>
<evidence type="ECO:0000256" key="11">
    <source>
        <dbReference type="RuleBase" id="RU271113"/>
    </source>
</evidence>